<sequence length="190" mass="21101">MPSGGCDERHSFLDANHTPNNLASLKGRVDDDLFQTLNNPLTQLDQHMLKAMISRANTVPKQNSDDNVTCRTMLTQISCSSIPTISPSTNAQCYCLDCILQKNDDTTKSNCKRLQPGGNPRPRPKDQRTIKHMLFLQSVTKHTCAFEVGSQSMVCPVAVEDLNSPRPLLVKLGKGVMEARNENIWACFVQ</sequence>
<dbReference type="Proteomes" id="UP000829398">
    <property type="component" value="Chromosome 8"/>
</dbReference>
<proteinExistence type="predicted"/>
<protein>
    <submittedName>
        <fullName evidence="1">Uncharacterized protein</fullName>
    </submittedName>
</protein>
<keyword evidence="2" id="KW-1185">Reference proteome</keyword>
<evidence type="ECO:0000313" key="1">
    <source>
        <dbReference type="EMBL" id="KAH9698803.1"/>
    </source>
</evidence>
<dbReference type="EMBL" id="CM039177">
    <property type="protein sequence ID" value="KAH9698803.1"/>
    <property type="molecule type" value="Genomic_DNA"/>
</dbReference>
<gene>
    <name evidence="1" type="ORF">KPL71_024138</name>
</gene>
<name>A0ACB8IP60_CITSI</name>
<reference evidence="2" key="1">
    <citation type="journal article" date="2023" name="Hortic. Res.">
        <title>A chromosome-level phased genome enabling allele-level studies in sweet orange: a case study on citrus Huanglongbing tolerance.</title>
        <authorList>
            <person name="Wu B."/>
            <person name="Yu Q."/>
            <person name="Deng Z."/>
            <person name="Duan Y."/>
            <person name="Luo F."/>
            <person name="Gmitter F. Jr."/>
        </authorList>
    </citation>
    <scope>NUCLEOTIDE SEQUENCE [LARGE SCALE GENOMIC DNA]</scope>
    <source>
        <strain evidence="2">cv. Valencia</strain>
    </source>
</reference>
<evidence type="ECO:0000313" key="2">
    <source>
        <dbReference type="Proteomes" id="UP000829398"/>
    </source>
</evidence>
<accession>A0ACB8IP60</accession>
<organism evidence="1 2">
    <name type="scientific">Citrus sinensis</name>
    <name type="common">Sweet orange</name>
    <name type="synonym">Citrus aurantium var. sinensis</name>
    <dbReference type="NCBI Taxonomy" id="2711"/>
    <lineage>
        <taxon>Eukaryota</taxon>
        <taxon>Viridiplantae</taxon>
        <taxon>Streptophyta</taxon>
        <taxon>Embryophyta</taxon>
        <taxon>Tracheophyta</taxon>
        <taxon>Spermatophyta</taxon>
        <taxon>Magnoliopsida</taxon>
        <taxon>eudicotyledons</taxon>
        <taxon>Gunneridae</taxon>
        <taxon>Pentapetalae</taxon>
        <taxon>rosids</taxon>
        <taxon>malvids</taxon>
        <taxon>Sapindales</taxon>
        <taxon>Rutaceae</taxon>
        <taxon>Aurantioideae</taxon>
        <taxon>Citrus</taxon>
    </lineage>
</organism>
<comment type="caution">
    <text evidence="1">The sequence shown here is derived from an EMBL/GenBank/DDBJ whole genome shotgun (WGS) entry which is preliminary data.</text>
</comment>